<dbReference type="GO" id="GO:0003676">
    <property type="term" value="F:nucleic acid binding"/>
    <property type="evidence" value="ECO:0007669"/>
    <property type="project" value="InterPro"/>
</dbReference>
<feature type="region of interest" description="Disordered" evidence="2">
    <location>
        <begin position="254"/>
        <end position="289"/>
    </location>
</feature>
<dbReference type="HOGENOM" id="CLU_412155_0_0_1"/>
<dbReference type="Proteomes" id="UP000002058">
    <property type="component" value="Unassembled WGS sequence"/>
</dbReference>
<evidence type="ECO:0000313" key="4">
    <source>
        <dbReference type="EMBL" id="EEP80346.1"/>
    </source>
</evidence>
<feature type="compositionally biased region" description="Pro residues" evidence="2">
    <location>
        <begin position="133"/>
        <end position="150"/>
    </location>
</feature>
<evidence type="ECO:0000256" key="2">
    <source>
        <dbReference type="SAM" id="MobiDB-lite"/>
    </source>
</evidence>
<dbReference type="EMBL" id="CH476617">
    <property type="protein sequence ID" value="EEP80346.1"/>
    <property type="molecule type" value="Genomic_DNA"/>
</dbReference>
<proteinExistence type="predicted"/>
<dbReference type="PROSITE" id="PS50158">
    <property type="entry name" value="ZF_CCHC"/>
    <property type="match status" value="1"/>
</dbReference>
<keyword evidence="1" id="KW-0479">Metal-binding</keyword>
<feature type="region of interest" description="Disordered" evidence="2">
    <location>
        <begin position="355"/>
        <end position="573"/>
    </location>
</feature>
<dbReference type="VEuPathDB" id="FungiDB:UREG_05188"/>
<reference evidence="5" key="1">
    <citation type="journal article" date="2009" name="Genome Res.">
        <title>Comparative genomic analyses of the human fungal pathogens Coccidioides and their relatives.</title>
        <authorList>
            <person name="Sharpton T.J."/>
            <person name="Stajich J.E."/>
            <person name="Rounsley S.D."/>
            <person name="Gardner M.J."/>
            <person name="Wortman J.R."/>
            <person name="Jordar V.S."/>
            <person name="Maiti R."/>
            <person name="Kodira C.D."/>
            <person name="Neafsey D.E."/>
            <person name="Zeng Q."/>
            <person name="Hung C.-Y."/>
            <person name="McMahan C."/>
            <person name="Muszewska A."/>
            <person name="Grynberg M."/>
            <person name="Mandel M.A."/>
            <person name="Kellner E.M."/>
            <person name="Barker B.M."/>
            <person name="Galgiani J.N."/>
            <person name="Orbach M.J."/>
            <person name="Kirkland T.N."/>
            <person name="Cole G.T."/>
            <person name="Henn M.R."/>
            <person name="Birren B.W."/>
            <person name="Taylor J.W."/>
        </authorList>
    </citation>
    <scope>NUCLEOTIDE SEQUENCE [LARGE SCALE GENOMIC DNA]</scope>
    <source>
        <strain evidence="5">UAMH 1704</strain>
    </source>
</reference>
<dbReference type="eggNOG" id="ENOG502SEZA">
    <property type="taxonomic scope" value="Eukaryota"/>
</dbReference>
<feature type="compositionally biased region" description="Basic residues" evidence="2">
    <location>
        <begin position="26"/>
        <end position="40"/>
    </location>
</feature>
<dbReference type="KEGG" id="ure:UREG_05188"/>
<keyword evidence="1" id="KW-0863">Zinc-finger</keyword>
<protein>
    <recommendedName>
        <fullName evidence="3">CCHC-type domain-containing protein</fullName>
    </recommendedName>
</protein>
<feature type="compositionally biased region" description="Basic and acidic residues" evidence="2">
    <location>
        <begin position="407"/>
        <end position="417"/>
    </location>
</feature>
<dbReference type="GeneID" id="8438161"/>
<evidence type="ECO:0000256" key="1">
    <source>
        <dbReference type="PROSITE-ProRule" id="PRU00047"/>
    </source>
</evidence>
<dbReference type="Gene3D" id="4.10.60.10">
    <property type="entry name" value="Zinc finger, CCHC-type"/>
    <property type="match status" value="1"/>
</dbReference>
<dbReference type="OrthoDB" id="5431222at2759"/>
<feature type="region of interest" description="Disordered" evidence="2">
    <location>
        <begin position="1"/>
        <end position="224"/>
    </location>
</feature>
<gene>
    <name evidence="4" type="ORF">UREG_05188</name>
</gene>
<accession>C4JRU9</accession>
<feature type="compositionally biased region" description="Polar residues" evidence="2">
    <location>
        <begin position="384"/>
        <end position="406"/>
    </location>
</feature>
<keyword evidence="1" id="KW-0862">Zinc</keyword>
<dbReference type="InParanoid" id="C4JRU9"/>
<feature type="compositionally biased region" description="Basic and acidic residues" evidence="2">
    <location>
        <begin position="500"/>
        <end position="516"/>
    </location>
</feature>
<dbReference type="GO" id="GO:0008270">
    <property type="term" value="F:zinc ion binding"/>
    <property type="evidence" value="ECO:0007669"/>
    <property type="project" value="UniProtKB-KW"/>
</dbReference>
<organism evidence="4 5">
    <name type="scientific">Uncinocarpus reesii (strain UAMH 1704)</name>
    <dbReference type="NCBI Taxonomy" id="336963"/>
    <lineage>
        <taxon>Eukaryota</taxon>
        <taxon>Fungi</taxon>
        <taxon>Dikarya</taxon>
        <taxon>Ascomycota</taxon>
        <taxon>Pezizomycotina</taxon>
        <taxon>Eurotiomycetes</taxon>
        <taxon>Eurotiomycetidae</taxon>
        <taxon>Onygenales</taxon>
        <taxon>Onygenaceae</taxon>
        <taxon>Uncinocarpus</taxon>
    </lineage>
</organism>
<feature type="compositionally biased region" description="Basic and acidic residues" evidence="2">
    <location>
        <begin position="555"/>
        <end position="566"/>
    </location>
</feature>
<name>C4JRU9_UNCRE</name>
<sequence>MPDLAAPDGLLGSHPQPVPTFNGPQRGHRGHGKRQRKHPPSHQAGPSGALSEATQGTCYNCGSSDHFVQNCPERRQDGHPGSHRNPHPPKRQRTAGSMESHLRGNSSHKHKPRPQRGFTHPPPPDYRQYEPPGHYPPQPRDPWHHPPPQPYGYAPYGPHEPPYHSNAYGPQYPPPRDAHGPIQQDYYPPPYPRHHGERDYPPYHSEHRPPAPRDVQRRQARDYWSRYDNVRSVAPVVEPWMDELDPIEIPDTRHDPNQIVWRPPQAVARPLPSTLTDRDELTMPPPMASLPRDMSVSKYILDKKAEEFDCNIRDTEDWPFMMDDPIFLEIPMDSELISVKELLAIRAKVYETHRVERQPTPAPNDEEDAENEEIRYEDPDQASDGDQNQEVSYTSDSESYDNQSRSDGSHREFRDEPSSPISGEIIEQDLSEQPLDQADDSHSPLIQKQRDYRLNSQPGWRGRQQQQFVPPPPPPNGDSIQARRGSTEHANEVVNGYSSDNHRENGREEHGHRQEPEATSGSIHQDHLDSRGYAASHRHRHKRNRPDDVSDSGAEEPRRQIDDVTPRMKRRQPQVAEAYRYILVAQ</sequence>
<evidence type="ECO:0000313" key="5">
    <source>
        <dbReference type="Proteomes" id="UP000002058"/>
    </source>
</evidence>
<feature type="compositionally biased region" description="Polar residues" evidence="2">
    <location>
        <begin position="454"/>
        <end position="468"/>
    </location>
</feature>
<keyword evidence="5" id="KW-1185">Reference proteome</keyword>
<evidence type="ECO:0000259" key="3">
    <source>
        <dbReference type="PROSITE" id="PS50158"/>
    </source>
</evidence>
<dbReference type="RefSeq" id="XP_002584499.1">
    <property type="nucleotide sequence ID" value="XM_002584453.1"/>
</dbReference>
<dbReference type="InterPro" id="IPR001878">
    <property type="entry name" value="Znf_CCHC"/>
</dbReference>
<dbReference type="Pfam" id="PF00098">
    <property type="entry name" value="zf-CCHC"/>
    <property type="match status" value="1"/>
</dbReference>
<dbReference type="AlphaFoldDB" id="C4JRU9"/>
<feature type="compositionally biased region" description="Basic residues" evidence="2">
    <location>
        <begin position="81"/>
        <end position="93"/>
    </location>
</feature>
<feature type="compositionally biased region" description="Polar residues" evidence="2">
    <location>
        <begin position="52"/>
        <end position="67"/>
    </location>
</feature>
<dbReference type="OMA" id="DGAIWPK"/>
<feature type="domain" description="CCHC-type" evidence="3">
    <location>
        <begin position="58"/>
        <end position="73"/>
    </location>
</feature>
<feature type="compositionally biased region" description="Basic and acidic residues" evidence="2">
    <location>
        <begin position="194"/>
        <end position="224"/>
    </location>
</feature>
<dbReference type="SMART" id="SM00343">
    <property type="entry name" value="ZnF_C2HC"/>
    <property type="match status" value="1"/>
</dbReference>